<feature type="binding site" description="in dimeric form" evidence="16">
    <location>
        <position position="229"/>
    </location>
    <ligand>
        <name>Ca(2+)</name>
        <dbReference type="ChEBI" id="CHEBI:29108"/>
        <label>1</label>
    </ligand>
</feature>
<comment type="catalytic activity">
    <reaction evidence="1 17">
        <text>a 1,2-diacyl-sn-glycero-3-phosphocholine + H2O = a 2-acyl-sn-glycero-3-phosphocholine + a fatty acid + H(+)</text>
        <dbReference type="Rhea" id="RHEA:18689"/>
        <dbReference type="ChEBI" id="CHEBI:15377"/>
        <dbReference type="ChEBI" id="CHEBI:15378"/>
        <dbReference type="ChEBI" id="CHEBI:28868"/>
        <dbReference type="ChEBI" id="CHEBI:57643"/>
        <dbReference type="ChEBI" id="CHEBI:57875"/>
        <dbReference type="EC" id="3.1.1.32"/>
    </reaction>
</comment>
<organism evidence="18 19">
    <name type="scientific">Oryzomicrobium terrae</name>
    <dbReference type="NCBI Taxonomy" id="1735038"/>
    <lineage>
        <taxon>Bacteria</taxon>
        <taxon>Pseudomonadati</taxon>
        <taxon>Pseudomonadota</taxon>
        <taxon>Betaproteobacteria</taxon>
        <taxon>Rhodocyclales</taxon>
        <taxon>Rhodocyclaceae</taxon>
        <taxon>Oryzomicrobium</taxon>
    </lineage>
</organism>
<evidence type="ECO:0000256" key="14">
    <source>
        <dbReference type="ARBA" id="ARBA00023237"/>
    </source>
</evidence>
<evidence type="ECO:0000256" key="11">
    <source>
        <dbReference type="ARBA" id="ARBA00022963"/>
    </source>
</evidence>
<dbReference type="GO" id="GO:0016042">
    <property type="term" value="P:lipid catabolic process"/>
    <property type="evidence" value="ECO:0007669"/>
    <property type="project" value="UniProtKB-KW"/>
</dbReference>
<dbReference type="CDD" id="cd00541">
    <property type="entry name" value="OMPLA"/>
    <property type="match status" value="1"/>
</dbReference>
<comment type="similarity">
    <text evidence="3 17">Belongs to the phospholipase A1 family.</text>
</comment>
<keyword evidence="14 17" id="KW-0998">Cell outer membrane</keyword>
<reference evidence="18 19" key="1">
    <citation type="submission" date="2017-07" db="EMBL/GenBank/DDBJ databases">
        <title>Complete genome sequence of Oryzomicrobium terrae TPP412.</title>
        <authorList>
            <person name="Chiu L.-W."/>
            <person name="Lo K.-J."/>
            <person name="Tsai Y.-M."/>
            <person name="Lin S.-S."/>
            <person name="Kuo C.-H."/>
            <person name="Liu C.-T."/>
        </authorList>
    </citation>
    <scope>NUCLEOTIDE SEQUENCE [LARGE SCALE GENOMIC DNA]</scope>
    <source>
        <strain evidence="18 19">TPP412</strain>
    </source>
</reference>
<dbReference type="Proteomes" id="UP000323671">
    <property type="component" value="Chromosome"/>
</dbReference>
<feature type="binding site" description="in dimeric form" evidence="16">
    <location>
        <position position="270"/>
    </location>
    <ligand>
        <name>Ca(2+)</name>
        <dbReference type="ChEBI" id="CHEBI:29108"/>
        <label>1</label>
    </ligand>
</feature>
<dbReference type="GO" id="GO:0008970">
    <property type="term" value="F:phospholipase A1 activity"/>
    <property type="evidence" value="ECO:0007669"/>
    <property type="project" value="UniProtKB-EC"/>
</dbReference>
<keyword evidence="13" id="KW-0472">Membrane</keyword>
<dbReference type="SUPFAM" id="SSF56931">
    <property type="entry name" value="Outer membrane phospholipase A (OMPLA)"/>
    <property type="match status" value="1"/>
</dbReference>
<gene>
    <name evidence="18" type="primary">pldA</name>
    <name evidence="18" type="ORF">OTERR_22370</name>
</gene>
<keyword evidence="8 17" id="KW-0732">Signal</keyword>
<dbReference type="PANTHER" id="PTHR40457">
    <property type="entry name" value="PHOSPHOLIPASE A1"/>
    <property type="match status" value="1"/>
</dbReference>
<keyword evidence="12 17" id="KW-0443">Lipid metabolism</keyword>
<feature type="active site" description="Proton acceptor" evidence="15">
    <location>
        <position position="265"/>
    </location>
</feature>
<feature type="chain" id="PRO_5023153805" description="Phospholipase A1" evidence="17">
    <location>
        <begin position="25"/>
        <end position="396"/>
    </location>
</feature>
<dbReference type="KEGG" id="otr:OTERR_22370"/>
<keyword evidence="11 17" id="KW-0442">Lipid degradation</keyword>
<evidence type="ECO:0000256" key="6">
    <source>
        <dbReference type="ARBA" id="ARBA00022692"/>
    </source>
</evidence>
<comment type="subcellular location">
    <subcellularLocation>
        <location evidence="17">Cell outer membrane</location>
        <topology evidence="17">Multi-pass membrane protein</topology>
    </subcellularLocation>
    <text evidence="17">One of the very few enzymes located there.</text>
</comment>
<dbReference type="PANTHER" id="PTHR40457:SF1">
    <property type="entry name" value="PHOSPHOLIPASE A1"/>
    <property type="match status" value="1"/>
</dbReference>
<evidence type="ECO:0000256" key="12">
    <source>
        <dbReference type="ARBA" id="ARBA00023098"/>
    </source>
</evidence>
<proteinExistence type="inferred from homology"/>
<name>A0A5C1EA01_9RHOO</name>
<evidence type="ECO:0000256" key="16">
    <source>
        <dbReference type="PIRSR" id="PIRSR603187-2"/>
    </source>
</evidence>
<feature type="signal peptide" evidence="17">
    <location>
        <begin position="1"/>
        <end position="24"/>
    </location>
</feature>
<dbReference type="GO" id="GO:0005509">
    <property type="term" value="F:calcium ion binding"/>
    <property type="evidence" value="ECO:0007669"/>
    <property type="project" value="TreeGrafter"/>
</dbReference>
<evidence type="ECO:0000256" key="3">
    <source>
        <dbReference type="ARBA" id="ARBA00010525"/>
    </source>
</evidence>
<evidence type="ECO:0000256" key="8">
    <source>
        <dbReference type="ARBA" id="ARBA00022729"/>
    </source>
</evidence>
<comment type="catalytic activity">
    <reaction evidence="2 17">
        <text>a 1,2-diacyl-sn-glycero-3-phosphocholine + H2O = a 1-acyl-sn-glycero-3-phosphocholine + a fatty acid + H(+)</text>
        <dbReference type="Rhea" id="RHEA:15801"/>
        <dbReference type="ChEBI" id="CHEBI:15377"/>
        <dbReference type="ChEBI" id="CHEBI:15378"/>
        <dbReference type="ChEBI" id="CHEBI:28868"/>
        <dbReference type="ChEBI" id="CHEBI:57643"/>
        <dbReference type="ChEBI" id="CHEBI:58168"/>
        <dbReference type="EC" id="3.1.1.4"/>
    </reaction>
</comment>
<keyword evidence="19" id="KW-1185">Reference proteome</keyword>
<evidence type="ECO:0000313" key="18">
    <source>
        <dbReference type="EMBL" id="QEL65713.1"/>
    </source>
</evidence>
<dbReference type="Gene3D" id="2.40.230.10">
    <property type="entry name" value="Phospholipase A1"/>
    <property type="match status" value="1"/>
</dbReference>
<dbReference type="PRINTS" id="PR01486">
    <property type="entry name" value="PHPHLIPASEA1"/>
</dbReference>
<protein>
    <recommendedName>
        <fullName evidence="17">Phospholipase A1</fullName>
        <ecNumber evidence="17">3.1.1.32</ecNumber>
        <ecNumber evidence="17">3.1.1.4</ecNumber>
    </recommendedName>
    <alternativeName>
        <fullName evidence="17">Phosphatidylcholine 1-acylhydrolase</fullName>
    </alternativeName>
</protein>
<dbReference type="AlphaFoldDB" id="A0A5C1EA01"/>
<evidence type="ECO:0000256" key="2">
    <source>
        <dbReference type="ARBA" id="ARBA00001604"/>
    </source>
</evidence>
<dbReference type="EC" id="3.1.1.32" evidence="17"/>
<dbReference type="GO" id="GO:0009279">
    <property type="term" value="C:cell outer membrane"/>
    <property type="evidence" value="ECO:0007669"/>
    <property type="project" value="UniProtKB-SubCell"/>
</dbReference>
<evidence type="ECO:0000256" key="13">
    <source>
        <dbReference type="ARBA" id="ARBA00023136"/>
    </source>
</evidence>
<evidence type="ECO:0000256" key="7">
    <source>
        <dbReference type="ARBA" id="ARBA00022723"/>
    </source>
</evidence>
<comment type="function">
    <text evidence="17">Hydrolysis of phosphatidylcholine with phospholipase A2 (EC 3.1.1.4) and phospholipase A1 (EC 3.1.1.32) activities.</text>
</comment>
<dbReference type="InterPro" id="IPR036541">
    <property type="entry name" value="PLipase_A1_sf"/>
</dbReference>
<evidence type="ECO:0000313" key="19">
    <source>
        <dbReference type="Proteomes" id="UP000323671"/>
    </source>
</evidence>
<evidence type="ECO:0000256" key="1">
    <source>
        <dbReference type="ARBA" id="ARBA00000111"/>
    </source>
</evidence>
<dbReference type="Pfam" id="PF02253">
    <property type="entry name" value="PLA1"/>
    <property type="match status" value="1"/>
</dbReference>
<evidence type="ECO:0000256" key="17">
    <source>
        <dbReference type="RuleBase" id="RU366027"/>
    </source>
</evidence>
<dbReference type="EC" id="3.1.1.4" evidence="17"/>
<keyword evidence="6" id="KW-0812">Transmembrane</keyword>
<evidence type="ECO:0000256" key="9">
    <source>
        <dbReference type="ARBA" id="ARBA00022801"/>
    </source>
</evidence>
<keyword evidence="10 16" id="KW-0106">Calcium</keyword>
<keyword evidence="9 17" id="KW-0378">Hydrolase</keyword>
<evidence type="ECO:0000256" key="4">
    <source>
        <dbReference type="ARBA" id="ARBA00011702"/>
    </source>
</evidence>
<comment type="subunit">
    <text evidence="4 17">Homodimer; dimerization is reversible, and the dimeric form is the active one.</text>
</comment>
<dbReference type="RefSeq" id="WP_149425829.1">
    <property type="nucleotide sequence ID" value="NZ_CP022579.1"/>
</dbReference>
<dbReference type="EMBL" id="CP022579">
    <property type="protein sequence ID" value="QEL65713.1"/>
    <property type="molecule type" value="Genomic_DNA"/>
</dbReference>
<accession>A0A5C1EA01</accession>
<keyword evidence="7 16" id="KW-0479">Metal-binding</keyword>
<dbReference type="InterPro" id="IPR003187">
    <property type="entry name" value="PLipase_A1"/>
</dbReference>
<evidence type="ECO:0000256" key="5">
    <source>
        <dbReference type="ARBA" id="ARBA00022452"/>
    </source>
</evidence>
<evidence type="ECO:0000256" key="10">
    <source>
        <dbReference type="ARBA" id="ARBA00022837"/>
    </source>
</evidence>
<comment type="cofactor">
    <cofactor evidence="17">
        <name>Ca(2+)</name>
        <dbReference type="ChEBI" id="CHEBI:29108"/>
    </cofactor>
    <text evidence="17">Binds 1 Ca(2+) ion per monomer. In the dimeric form the Ca(2+) is bound by different amino acids with binding of each Ca(2+) shared with ligands coming from each monomer. The Ca(2+) ion may have a role in catalysis.</text>
</comment>
<feature type="binding site" description="in dimeric form" evidence="16">
    <location>
        <position position="275"/>
    </location>
    <ligand>
        <name>Ca(2+)</name>
        <dbReference type="ChEBI" id="CHEBI:29108"/>
        <label>1</label>
    </ligand>
</feature>
<sequence length="396" mass="43425">MRPALFRRLPIAVLLGALAPGAQAQTPLPGAPGSPVSGPGACVGIATPLERLACYDRALGRRSATDPAPGENPLAVPETVRPLANAPADAAPAAALAEQLPAAGAAGGLRGVHGPSGGLISDPILSAEVTPFDDRWELTPAAKRGTWVLRPYKPVYLLPAFYTKTPNRQPTSPNPANQVGSPEPYDRMEAKFQLSLKTKAWENIFGDNGDLWIGYTQSSRWQVYNGNISRPFRETNYEPEAMLVFRTNYRLLGWNGRLASVSFNHQSNGRSDPWSRSWNRVIGSVGFEKGDWNLLVRGWYRVPEQARTNDNPDISDYMGRGDLLLVRRWGGHVFSLGLRHSLRPSHSHGSAEFDWGFPISGNLRGHLQVFSGYGESMIDYNYKSTYYGLGISLVEW</sequence>
<feature type="active site" description="Nucleophile" evidence="15">
    <location>
        <position position="267"/>
    </location>
</feature>
<evidence type="ECO:0000256" key="15">
    <source>
        <dbReference type="PIRSR" id="PIRSR603187-1"/>
    </source>
</evidence>
<dbReference type="GO" id="GO:0004623">
    <property type="term" value="F:phospholipase A2 activity"/>
    <property type="evidence" value="ECO:0007669"/>
    <property type="project" value="UniProtKB-EC"/>
</dbReference>
<keyword evidence="5" id="KW-1134">Transmembrane beta strand</keyword>
<feature type="binding site" description="in dimeric form" evidence="16">
    <location>
        <position position="310"/>
    </location>
    <ligand>
        <name>Ca(2+)</name>
        <dbReference type="ChEBI" id="CHEBI:29108"/>
        <label>1</label>
    </ligand>
</feature>